<reference evidence="1" key="1">
    <citation type="submission" date="2022-04" db="EMBL/GenBank/DDBJ databases">
        <title>Carnegiea gigantea Genome sequencing and assembly v2.</title>
        <authorList>
            <person name="Copetti D."/>
            <person name="Sanderson M.J."/>
            <person name="Burquez A."/>
            <person name="Wojciechowski M.F."/>
        </authorList>
    </citation>
    <scope>NUCLEOTIDE SEQUENCE</scope>
    <source>
        <strain evidence="1">SGP5-SGP5p</strain>
        <tissue evidence="1">Aerial part</tissue>
    </source>
</reference>
<accession>A0A9Q1GLH0</accession>
<dbReference type="EMBL" id="JAKOGI010002632">
    <property type="protein sequence ID" value="KAJ8421619.1"/>
    <property type="molecule type" value="Genomic_DNA"/>
</dbReference>
<dbReference type="Proteomes" id="UP001153076">
    <property type="component" value="Unassembled WGS sequence"/>
</dbReference>
<organism evidence="1 2">
    <name type="scientific">Carnegiea gigantea</name>
    <dbReference type="NCBI Taxonomy" id="171969"/>
    <lineage>
        <taxon>Eukaryota</taxon>
        <taxon>Viridiplantae</taxon>
        <taxon>Streptophyta</taxon>
        <taxon>Embryophyta</taxon>
        <taxon>Tracheophyta</taxon>
        <taxon>Spermatophyta</taxon>
        <taxon>Magnoliopsida</taxon>
        <taxon>eudicotyledons</taxon>
        <taxon>Gunneridae</taxon>
        <taxon>Pentapetalae</taxon>
        <taxon>Caryophyllales</taxon>
        <taxon>Cactineae</taxon>
        <taxon>Cactaceae</taxon>
        <taxon>Cactoideae</taxon>
        <taxon>Echinocereeae</taxon>
        <taxon>Carnegiea</taxon>
    </lineage>
</organism>
<gene>
    <name evidence="1" type="ORF">Cgig2_008570</name>
</gene>
<evidence type="ECO:0000313" key="2">
    <source>
        <dbReference type="Proteomes" id="UP001153076"/>
    </source>
</evidence>
<comment type="caution">
    <text evidence="1">The sequence shown here is derived from an EMBL/GenBank/DDBJ whole genome shotgun (WGS) entry which is preliminary data.</text>
</comment>
<name>A0A9Q1GLH0_9CARY</name>
<dbReference type="AlphaFoldDB" id="A0A9Q1GLH0"/>
<sequence>MVNMTSISTPQHPVPDQIRTLLPKLPTILCLIYSKNPLVLQGHRHSGGLLNSSFCLLVVINSLDLCESLFPRDRYDYSQDSRQQATSIAALDKNPLNRGDLGANRWAISVNCSGSMAFWGLLNSSFLLLAVINSLDLCESLFPRDSYDYSQDSRQQATFIAALD</sequence>
<proteinExistence type="predicted"/>
<keyword evidence="2" id="KW-1185">Reference proteome</keyword>
<evidence type="ECO:0000313" key="1">
    <source>
        <dbReference type="EMBL" id="KAJ8421619.1"/>
    </source>
</evidence>
<protein>
    <submittedName>
        <fullName evidence="1">Uncharacterized protein</fullName>
    </submittedName>
</protein>